<evidence type="ECO:0008006" key="4">
    <source>
        <dbReference type="Google" id="ProtNLM"/>
    </source>
</evidence>
<feature type="signal peptide" evidence="1">
    <location>
        <begin position="1"/>
        <end position="25"/>
    </location>
</feature>
<keyword evidence="3" id="KW-1185">Reference proteome</keyword>
<keyword evidence="1" id="KW-0732">Signal</keyword>
<dbReference type="Proteomes" id="UP000621386">
    <property type="component" value="Unassembled WGS sequence"/>
</dbReference>
<gene>
    <name evidence="2" type="ORF">JK361_14495</name>
</gene>
<proteinExistence type="predicted"/>
<name>A0ABS1P0D2_9ACTN</name>
<evidence type="ECO:0000313" key="3">
    <source>
        <dbReference type="Proteomes" id="UP000621386"/>
    </source>
</evidence>
<accession>A0ABS1P0D2</accession>
<protein>
    <recommendedName>
        <fullName evidence="4">Lipoprotein</fullName>
    </recommendedName>
</protein>
<sequence>MKIKLGVLAVAVSLALTTLTGCDSAGDDSDVPSAGTSTSGDAADAVEAVSSGIRELIGVEGRTSDSHGTVTECSGKDPDTYFRILHPWSFTPTAPGDLGAAMQRLRAALPKHGWKIVEYGPDTSRNKNVQLTADNDAQKAGVHIVRTDKDEPPMLSVDVVSGCYRVPDGQKVEHF</sequence>
<dbReference type="PROSITE" id="PS51257">
    <property type="entry name" value="PROKAR_LIPOPROTEIN"/>
    <property type="match status" value="1"/>
</dbReference>
<reference evidence="2 3" key="1">
    <citation type="submission" date="2021-01" db="EMBL/GenBank/DDBJ databases">
        <title>WGS of actinomycetes isolated from Thailand.</title>
        <authorList>
            <person name="Thawai C."/>
        </authorList>
    </citation>
    <scope>NUCLEOTIDE SEQUENCE [LARGE SCALE GENOMIC DNA]</scope>
    <source>
        <strain evidence="2 3">CH5-8</strain>
    </source>
</reference>
<dbReference type="EMBL" id="JAERRH010000004">
    <property type="protein sequence ID" value="MBL1105778.1"/>
    <property type="molecule type" value="Genomic_DNA"/>
</dbReference>
<organism evidence="2 3">
    <name type="scientific">Streptomyces musisoli</name>
    <dbReference type="NCBI Taxonomy" id="2802280"/>
    <lineage>
        <taxon>Bacteria</taxon>
        <taxon>Bacillati</taxon>
        <taxon>Actinomycetota</taxon>
        <taxon>Actinomycetes</taxon>
        <taxon>Kitasatosporales</taxon>
        <taxon>Streptomycetaceae</taxon>
        <taxon>Streptomyces</taxon>
    </lineage>
</organism>
<feature type="chain" id="PRO_5045480569" description="Lipoprotein" evidence="1">
    <location>
        <begin position="26"/>
        <end position="175"/>
    </location>
</feature>
<comment type="caution">
    <text evidence="2">The sequence shown here is derived from an EMBL/GenBank/DDBJ whole genome shotgun (WGS) entry which is preliminary data.</text>
</comment>
<evidence type="ECO:0000256" key="1">
    <source>
        <dbReference type="SAM" id="SignalP"/>
    </source>
</evidence>
<evidence type="ECO:0000313" key="2">
    <source>
        <dbReference type="EMBL" id="MBL1105778.1"/>
    </source>
</evidence>